<keyword evidence="6 9" id="KW-1133">Transmembrane helix</keyword>
<proteinExistence type="predicted"/>
<dbReference type="Pfam" id="PF03188">
    <property type="entry name" value="Cytochrom_B561"/>
    <property type="match status" value="1"/>
</dbReference>
<sequence length="421" mass="43782">MEAAEPLFRPRATRPLFLVLLMALCFAGSNLPLTRAADSCGNGLSLGSLVPFNTTGLTCFQAWPPQDFILRFGKASNNGTWSFVLSAPDNGGYISIGFSPTGRMVGSSAVAGWAGSKARQYYLGGTSSSACPPDQGDLVLASSPTVASKGSRLYLAFQLTGQPLTDVVYAVGPSGSVPGSNGLLPRHQDMASGSISLSGGSPATGGGGGDGDGDDDGGEGKGKKKSKRSGEDDDEEAKGEKRHTSSPASSSSSVTSNGGLSSKRRHGVLAVVSWGALVPIGAALARFLKHRADPLWFYAHATAQGLGSVVGAVAITAGFRLHDADEGSVAAHKAVGVVALVCACLQLTAALARPARETKARRYWNWWHHGVGRAAVVLGVVNVLYGMSVAGEREEWSYVYGVLVGVFLVACLVLEEWRRRQ</sequence>
<accession>A0AAV5C2K7</accession>
<name>A0AAV5C2K7_ELECO</name>
<feature type="region of interest" description="Disordered" evidence="8">
    <location>
        <begin position="179"/>
        <end position="261"/>
    </location>
</feature>
<evidence type="ECO:0008006" key="15">
    <source>
        <dbReference type="Google" id="ProtNLM"/>
    </source>
</evidence>
<protein>
    <recommendedName>
        <fullName evidence="15">Cytochrome b561 and DOMON domain-containing protein</fullName>
    </recommendedName>
</protein>
<dbReference type="PROSITE" id="PS50939">
    <property type="entry name" value="CYTOCHROME_B561"/>
    <property type="match status" value="1"/>
</dbReference>
<evidence type="ECO:0000256" key="1">
    <source>
        <dbReference type="ARBA" id="ARBA00004370"/>
    </source>
</evidence>
<dbReference type="PROSITE" id="PS50836">
    <property type="entry name" value="DOMON"/>
    <property type="match status" value="1"/>
</dbReference>
<dbReference type="InterPro" id="IPR006593">
    <property type="entry name" value="Cyt_b561/ferric_Rdtase_TM"/>
</dbReference>
<gene>
    <name evidence="13" type="primary">ga08776</name>
    <name evidence="13" type="ORF">PR202_ga08776</name>
</gene>
<dbReference type="PANTHER" id="PTHR23130:SF154">
    <property type="entry name" value="OS01G0895200 PROTEIN"/>
    <property type="match status" value="1"/>
</dbReference>
<dbReference type="CDD" id="cd08760">
    <property type="entry name" value="Cyt_b561_FRRS1_like"/>
    <property type="match status" value="1"/>
</dbReference>
<feature type="transmembrane region" description="Helical" evidence="9">
    <location>
        <begin position="331"/>
        <end position="352"/>
    </location>
</feature>
<feature type="compositionally biased region" description="Low complexity" evidence="8">
    <location>
        <begin position="245"/>
        <end position="261"/>
    </location>
</feature>
<dbReference type="CDD" id="cd09631">
    <property type="entry name" value="DOMON_DOH"/>
    <property type="match status" value="1"/>
</dbReference>
<reference evidence="13" key="2">
    <citation type="submission" date="2021-12" db="EMBL/GenBank/DDBJ databases">
        <title>Resequencing data analysis of finger millet.</title>
        <authorList>
            <person name="Hatakeyama M."/>
            <person name="Aluri S."/>
            <person name="Balachadran M.T."/>
            <person name="Sivarajan S.R."/>
            <person name="Poveda L."/>
            <person name="Shimizu-Inatsugi R."/>
            <person name="Schlapbach R."/>
            <person name="Sreeman S.M."/>
            <person name="Shimizu K.K."/>
        </authorList>
    </citation>
    <scope>NUCLEOTIDE SEQUENCE</scope>
</reference>
<feature type="signal peptide" evidence="10">
    <location>
        <begin position="1"/>
        <end position="36"/>
    </location>
</feature>
<feature type="transmembrane region" description="Helical" evidence="9">
    <location>
        <begin position="295"/>
        <end position="319"/>
    </location>
</feature>
<evidence type="ECO:0000256" key="5">
    <source>
        <dbReference type="ARBA" id="ARBA00022982"/>
    </source>
</evidence>
<keyword evidence="14" id="KW-1185">Reference proteome</keyword>
<evidence type="ECO:0000256" key="3">
    <source>
        <dbReference type="ARBA" id="ARBA00022692"/>
    </source>
</evidence>
<dbReference type="InterPro" id="IPR005018">
    <property type="entry name" value="DOMON_domain"/>
</dbReference>
<dbReference type="Gene3D" id="1.20.120.1770">
    <property type="match status" value="1"/>
</dbReference>
<feature type="chain" id="PRO_5043573841" description="Cytochrome b561 and DOMON domain-containing protein" evidence="10">
    <location>
        <begin position="37"/>
        <end position="421"/>
    </location>
</feature>
<reference evidence="13" key="1">
    <citation type="journal article" date="2018" name="DNA Res.">
        <title>Multiple hybrid de novo genome assembly of finger millet, an orphan allotetraploid crop.</title>
        <authorList>
            <person name="Hatakeyama M."/>
            <person name="Aluri S."/>
            <person name="Balachadran M.T."/>
            <person name="Sivarajan S.R."/>
            <person name="Patrignani A."/>
            <person name="Gruter S."/>
            <person name="Poveda L."/>
            <person name="Shimizu-Inatsugi R."/>
            <person name="Baeten J."/>
            <person name="Francoijs K.J."/>
            <person name="Nataraja K.N."/>
            <person name="Reddy Y.A.N."/>
            <person name="Phadnis S."/>
            <person name="Ravikumar R.L."/>
            <person name="Schlapbach R."/>
            <person name="Sreeman S.M."/>
            <person name="Shimizu K.K."/>
        </authorList>
    </citation>
    <scope>NUCLEOTIDE SEQUENCE</scope>
</reference>
<keyword evidence="4 10" id="KW-0732">Signal</keyword>
<evidence type="ECO:0000259" key="12">
    <source>
        <dbReference type="PROSITE" id="PS50939"/>
    </source>
</evidence>
<dbReference type="AlphaFoldDB" id="A0AAV5C2K7"/>
<evidence type="ECO:0000256" key="10">
    <source>
        <dbReference type="SAM" id="SignalP"/>
    </source>
</evidence>
<evidence type="ECO:0000256" key="2">
    <source>
        <dbReference type="ARBA" id="ARBA00022448"/>
    </source>
</evidence>
<feature type="compositionally biased region" description="Polar residues" evidence="8">
    <location>
        <begin position="191"/>
        <end position="201"/>
    </location>
</feature>
<evidence type="ECO:0000313" key="13">
    <source>
        <dbReference type="EMBL" id="GJM92314.1"/>
    </source>
</evidence>
<evidence type="ECO:0000256" key="9">
    <source>
        <dbReference type="SAM" id="Phobius"/>
    </source>
</evidence>
<dbReference type="GO" id="GO:0016020">
    <property type="term" value="C:membrane"/>
    <property type="evidence" value="ECO:0007669"/>
    <property type="project" value="UniProtKB-SubCell"/>
</dbReference>
<dbReference type="PANTHER" id="PTHR23130">
    <property type="entry name" value="CYTOCHROME B561 AND DOMON DOMAIN-CONTAINING PROTEIN"/>
    <property type="match status" value="1"/>
</dbReference>
<keyword evidence="2" id="KW-0813">Transport</keyword>
<keyword evidence="7 9" id="KW-0472">Membrane</keyword>
<evidence type="ECO:0000256" key="7">
    <source>
        <dbReference type="ARBA" id="ARBA00023136"/>
    </source>
</evidence>
<feature type="transmembrane region" description="Helical" evidence="9">
    <location>
        <begin position="364"/>
        <end position="385"/>
    </location>
</feature>
<comment type="caution">
    <text evidence="13">The sequence shown here is derived from an EMBL/GenBank/DDBJ whole genome shotgun (WGS) entry which is preliminary data.</text>
</comment>
<evidence type="ECO:0000256" key="6">
    <source>
        <dbReference type="ARBA" id="ARBA00022989"/>
    </source>
</evidence>
<evidence type="ECO:0000256" key="8">
    <source>
        <dbReference type="SAM" id="MobiDB-lite"/>
    </source>
</evidence>
<feature type="domain" description="DOMON" evidence="11">
    <location>
        <begin position="66"/>
        <end position="175"/>
    </location>
</feature>
<organism evidence="13 14">
    <name type="scientific">Eleusine coracana subsp. coracana</name>
    <dbReference type="NCBI Taxonomy" id="191504"/>
    <lineage>
        <taxon>Eukaryota</taxon>
        <taxon>Viridiplantae</taxon>
        <taxon>Streptophyta</taxon>
        <taxon>Embryophyta</taxon>
        <taxon>Tracheophyta</taxon>
        <taxon>Spermatophyta</taxon>
        <taxon>Magnoliopsida</taxon>
        <taxon>Liliopsida</taxon>
        <taxon>Poales</taxon>
        <taxon>Poaceae</taxon>
        <taxon>PACMAD clade</taxon>
        <taxon>Chloridoideae</taxon>
        <taxon>Cynodonteae</taxon>
        <taxon>Eleusininae</taxon>
        <taxon>Eleusine</taxon>
    </lineage>
</organism>
<dbReference type="SMART" id="SM00665">
    <property type="entry name" value="B561"/>
    <property type="match status" value="1"/>
</dbReference>
<keyword evidence="5" id="KW-0249">Electron transport</keyword>
<evidence type="ECO:0000313" key="14">
    <source>
        <dbReference type="Proteomes" id="UP001054889"/>
    </source>
</evidence>
<dbReference type="EMBL" id="BQKI01000004">
    <property type="protein sequence ID" value="GJM92314.1"/>
    <property type="molecule type" value="Genomic_DNA"/>
</dbReference>
<feature type="domain" description="Cytochrome b561" evidence="12">
    <location>
        <begin position="236"/>
        <end position="421"/>
    </location>
</feature>
<feature type="transmembrane region" description="Helical" evidence="9">
    <location>
        <begin position="397"/>
        <end position="414"/>
    </location>
</feature>
<evidence type="ECO:0000256" key="4">
    <source>
        <dbReference type="ARBA" id="ARBA00022729"/>
    </source>
</evidence>
<feature type="transmembrane region" description="Helical" evidence="9">
    <location>
        <begin position="267"/>
        <end position="288"/>
    </location>
</feature>
<dbReference type="InterPro" id="IPR045266">
    <property type="entry name" value="DOH_DOMON"/>
</dbReference>
<comment type="subcellular location">
    <subcellularLocation>
        <location evidence="1">Membrane</location>
    </subcellularLocation>
</comment>
<dbReference type="Proteomes" id="UP001054889">
    <property type="component" value="Unassembled WGS sequence"/>
</dbReference>
<keyword evidence="3 9" id="KW-0812">Transmembrane</keyword>
<evidence type="ECO:0000259" key="11">
    <source>
        <dbReference type="PROSITE" id="PS50836"/>
    </source>
</evidence>
<dbReference type="SMART" id="SM00664">
    <property type="entry name" value="DoH"/>
    <property type="match status" value="1"/>
</dbReference>